<feature type="compositionally biased region" description="Polar residues" evidence="1">
    <location>
        <begin position="27"/>
        <end position="37"/>
    </location>
</feature>
<organism evidence="2 3">
    <name type="scientific">Pseudozyma hubeiensis (strain SY62)</name>
    <name type="common">Yeast</name>
    <dbReference type="NCBI Taxonomy" id="1305764"/>
    <lineage>
        <taxon>Eukaryota</taxon>
        <taxon>Fungi</taxon>
        <taxon>Dikarya</taxon>
        <taxon>Basidiomycota</taxon>
        <taxon>Ustilaginomycotina</taxon>
        <taxon>Ustilaginomycetes</taxon>
        <taxon>Ustilaginales</taxon>
        <taxon>Ustilaginaceae</taxon>
        <taxon>Pseudozyma</taxon>
    </lineage>
</organism>
<dbReference type="Proteomes" id="UP000014071">
    <property type="component" value="Unassembled WGS sequence"/>
</dbReference>
<reference evidence="3" key="1">
    <citation type="journal article" date="2013" name="Genome Announc.">
        <title>Draft genome sequence of the basidiomycetous yeast-like fungus Pseudozyma hubeiensis SY62, which produces an abundant amount of the biosurfactant mannosylerythritol lipids.</title>
        <authorList>
            <person name="Konishi M."/>
            <person name="Hatada Y."/>
            <person name="Horiuchi J."/>
        </authorList>
    </citation>
    <scope>NUCLEOTIDE SEQUENCE [LARGE SCALE GENOMIC DNA]</scope>
    <source>
        <strain evidence="3">SY62</strain>
    </source>
</reference>
<evidence type="ECO:0000313" key="2">
    <source>
        <dbReference type="EMBL" id="GAC95212.1"/>
    </source>
</evidence>
<dbReference type="OrthoDB" id="17089at2759"/>
<evidence type="ECO:0000256" key="1">
    <source>
        <dbReference type="SAM" id="MobiDB-lite"/>
    </source>
</evidence>
<keyword evidence="3" id="KW-1185">Reference proteome</keyword>
<dbReference type="EMBL" id="DF238791">
    <property type="protein sequence ID" value="GAC95212.1"/>
    <property type="molecule type" value="Genomic_DNA"/>
</dbReference>
<evidence type="ECO:0000313" key="3">
    <source>
        <dbReference type="Proteomes" id="UP000014071"/>
    </source>
</evidence>
<dbReference type="AlphaFoldDB" id="R9P1Z9"/>
<accession>R9P1Z9</accession>
<dbReference type="GO" id="GO:0033615">
    <property type="term" value="P:mitochondrial proton-transporting ATP synthase complex assembly"/>
    <property type="evidence" value="ECO:0007669"/>
    <property type="project" value="TreeGrafter"/>
</dbReference>
<proteinExistence type="predicted"/>
<name>R9P1Z9_PSEHS</name>
<gene>
    <name evidence="2" type="ORF">PHSY_002787</name>
</gene>
<feature type="compositionally biased region" description="Low complexity" evidence="1">
    <location>
        <begin position="38"/>
        <end position="60"/>
    </location>
</feature>
<dbReference type="GO" id="GO:0005743">
    <property type="term" value="C:mitochondrial inner membrane"/>
    <property type="evidence" value="ECO:0007669"/>
    <property type="project" value="TreeGrafter"/>
</dbReference>
<feature type="compositionally biased region" description="Low complexity" evidence="1">
    <location>
        <begin position="1"/>
        <end position="19"/>
    </location>
</feature>
<dbReference type="InterPro" id="IPR007849">
    <property type="entry name" value="ATP10"/>
</dbReference>
<dbReference type="PANTHER" id="PTHR28106:SF1">
    <property type="entry name" value="MITOCHONDRIAL ATPASE COMPLEX SUBUNIT ATP10"/>
    <property type="match status" value="1"/>
</dbReference>
<evidence type="ECO:0008006" key="4">
    <source>
        <dbReference type="Google" id="ProtNLM"/>
    </source>
</evidence>
<feature type="region of interest" description="Disordered" evidence="1">
    <location>
        <begin position="1"/>
        <end position="73"/>
    </location>
</feature>
<dbReference type="RefSeq" id="XP_012188799.1">
    <property type="nucleotide sequence ID" value="XM_012333409.1"/>
</dbReference>
<dbReference type="GeneID" id="24108078"/>
<dbReference type="Pfam" id="PF05176">
    <property type="entry name" value="ATP-synt_10"/>
    <property type="match status" value="1"/>
</dbReference>
<protein>
    <recommendedName>
        <fullName evidence="4">Mitochondrial ATPase complex subunit ATP10</fullName>
    </recommendedName>
</protein>
<dbReference type="PANTHER" id="PTHR28106">
    <property type="entry name" value="MITOCHONDRIAL ATPASE COMPLEX SUBUNIT ATP10"/>
    <property type="match status" value="1"/>
</dbReference>
<sequence length="319" mass="34745">MLRSLASSSSRSAVGSALRQEGAPTRMLTSSAVALNKSSPNEATPPSSASASTSQTPTSTGKPLVRESSSSPEQLNTLPLPYLSFAIGVPTPPSSSASTWAETRDRLVSTEHRMASRQAIVKEATRGYFHDFHAIKSHGGKTWRAPPTLIKADRSLYFPKFTGTRLSDKSKTSTPTILRNKISIISLLGSKISEEHTKSFYSPTIAKFSGHPNFQLVQINLQQNPLKSYLVSLFISSLRSQIPPELHPTYLLSSDNIELLKDALGYHNKHVGYTYLVDEVGKVRWAGGGFAEDKEREALLACTGVLLERFGVGEKGKKK</sequence>
<dbReference type="STRING" id="1305764.R9P1Z9"/>
<dbReference type="eggNOG" id="KOG4614">
    <property type="taxonomic scope" value="Eukaryota"/>
</dbReference>
<dbReference type="HOGENOM" id="CLU_047290_0_0_1"/>